<dbReference type="InterPro" id="IPR053238">
    <property type="entry name" value="RING-H2_zinc_finger"/>
</dbReference>
<dbReference type="PANTHER" id="PTHR14155">
    <property type="entry name" value="RING FINGER DOMAIN-CONTAINING"/>
    <property type="match status" value="1"/>
</dbReference>
<dbReference type="Pfam" id="PF13639">
    <property type="entry name" value="zf-RING_2"/>
    <property type="match status" value="1"/>
</dbReference>
<keyword evidence="8 14" id="KW-0863">Zinc-finger</keyword>
<evidence type="ECO:0000256" key="8">
    <source>
        <dbReference type="ARBA" id="ARBA00022771"/>
    </source>
</evidence>
<keyword evidence="6 15" id="KW-0812">Transmembrane</keyword>
<keyword evidence="7" id="KW-0479">Metal-binding</keyword>
<evidence type="ECO:0000256" key="15">
    <source>
        <dbReference type="SAM" id="Phobius"/>
    </source>
</evidence>
<evidence type="ECO:0000256" key="7">
    <source>
        <dbReference type="ARBA" id="ARBA00022723"/>
    </source>
</evidence>
<evidence type="ECO:0000256" key="13">
    <source>
        <dbReference type="ARBA" id="ARBA00024209"/>
    </source>
</evidence>
<evidence type="ECO:0000256" key="12">
    <source>
        <dbReference type="ARBA" id="ARBA00023136"/>
    </source>
</evidence>
<evidence type="ECO:0000256" key="11">
    <source>
        <dbReference type="ARBA" id="ARBA00022989"/>
    </source>
</evidence>
<evidence type="ECO:0000256" key="5">
    <source>
        <dbReference type="ARBA" id="ARBA00022679"/>
    </source>
</evidence>
<evidence type="ECO:0000256" key="6">
    <source>
        <dbReference type="ARBA" id="ARBA00022692"/>
    </source>
</evidence>
<evidence type="ECO:0000256" key="10">
    <source>
        <dbReference type="ARBA" id="ARBA00022833"/>
    </source>
</evidence>
<evidence type="ECO:0000256" key="14">
    <source>
        <dbReference type="PROSITE-ProRule" id="PRU00175"/>
    </source>
</evidence>
<sequence length="249" mass="28061">MSLFSRKFLHLHHSHHNVTDIVITQSSSSSSSASLGEQSVRDIHEGDNSYSPTCCFNSFRLNPPFDSAMALTVLVLLTALFFMGFFSIYIRRFSDENSVDQARRRRAAGTRFPPGKKGGKGVDPAIVESLPAYLYAGRDVEGEEEESQCAICLGEFEEKEWVKSIPYCGHVFHVTCIDMWLSSHVTCPLCRTAEFFPAVSENKEEVIDNAIMMSRRVASEMRDTCRVREEEVGPTWDGERVTLHRSSSF</sequence>
<evidence type="ECO:0000256" key="3">
    <source>
        <dbReference type="ARBA" id="ARBA00004906"/>
    </source>
</evidence>
<dbReference type="InterPro" id="IPR001841">
    <property type="entry name" value="Znf_RING"/>
</dbReference>
<protein>
    <recommendedName>
        <fullName evidence="4">RING-type E3 ubiquitin transferase</fullName>
        <ecNumber evidence="4">2.3.2.27</ecNumber>
    </recommendedName>
</protein>
<organism evidence="17 18">
    <name type="scientific">Saponaria officinalis</name>
    <name type="common">Common soapwort</name>
    <name type="synonym">Lychnis saponaria</name>
    <dbReference type="NCBI Taxonomy" id="3572"/>
    <lineage>
        <taxon>Eukaryota</taxon>
        <taxon>Viridiplantae</taxon>
        <taxon>Streptophyta</taxon>
        <taxon>Embryophyta</taxon>
        <taxon>Tracheophyta</taxon>
        <taxon>Spermatophyta</taxon>
        <taxon>Magnoliopsida</taxon>
        <taxon>eudicotyledons</taxon>
        <taxon>Gunneridae</taxon>
        <taxon>Pentapetalae</taxon>
        <taxon>Caryophyllales</taxon>
        <taxon>Caryophyllaceae</taxon>
        <taxon>Caryophylleae</taxon>
        <taxon>Saponaria</taxon>
    </lineage>
</organism>
<comment type="similarity">
    <text evidence="13">Belongs to the RING-type zinc finger family. ATL subfamily.</text>
</comment>
<dbReference type="SUPFAM" id="SSF57850">
    <property type="entry name" value="RING/U-box"/>
    <property type="match status" value="1"/>
</dbReference>
<evidence type="ECO:0000256" key="4">
    <source>
        <dbReference type="ARBA" id="ARBA00012483"/>
    </source>
</evidence>
<reference evidence="17" key="1">
    <citation type="submission" date="2024-03" db="EMBL/GenBank/DDBJ databases">
        <title>WGS assembly of Saponaria officinalis var. Norfolk2.</title>
        <authorList>
            <person name="Jenkins J."/>
            <person name="Shu S."/>
            <person name="Grimwood J."/>
            <person name="Barry K."/>
            <person name="Goodstein D."/>
            <person name="Schmutz J."/>
            <person name="Leebens-Mack J."/>
            <person name="Osbourn A."/>
        </authorList>
    </citation>
    <scope>NUCLEOTIDE SEQUENCE [LARGE SCALE GENOMIC DNA]</scope>
    <source>
        <strain evidence="17">JIC</strain>
    </source>
</reference>
<comment type="subcellular location">
    <subcellularLocation>
        <location evidence="2">Membrane</location>
        <topology evidence="2">Single-pass membrane protein</topology>
    </subcellularLocation>
</comment>
<dbReference type="GO" id="GO:0016020">
    <property type="term" value="C:membrane"/>
    <property type="evidence" value="ECO:0007669"/>
    <property type="project" value="UniProtKB-SubCell"/>
</dbReference>
<dbReference type="EMBL" id="JBDFQZ010000011">
    <property type="protein sequence ID" value="KAK9676922.1"/>
    <property type="molecule type" value="Genomic_DNA"/>
</dbReference>
<keyword evidence="5" id="KW-0808">Transferase</keyword>
<dbReference type="FunFam" id="3.30.40.10:FF:000187">
    <property type="entry name" value="E3 ubiquitin-protein ligase ATL6"/>
    <property type="match status" value="1"/>
</dbReference>
<dbReference type="SMART" id="SM00184">
    <property type="entry name" value="RING"/>
    <property type="match status" value="1"/>
</dbReference>
<keyword evidence="11 15" id="KW-1133">Transmembrane helix</keyword>
<gene>
    <name evidence="17" type="ORF">RND81_11G109900</name>
</gene>
<comment type="pathway">
    <text evidence="3">Protein modification; protein ubiquitination.</text>
</comment>
<dbReference type="InterPro" id="IPR013083">
    <property type="entry name" value="Znf_RING/FYVE/PHD"/>
</dbReference>
<evidence type="ECO:0000256" key="1">
    <source>
        <dbReference type="ARBA" id="ARBA00000900"/>
    </source>
</evidence>
<keyword evidence="10" id="KW-0862">Zinc</keyword>
<comment type="catalytic activity">
    <reaction evidence="1">
        <text>S-ubiquitinyl-[E2 ubiquitin-conjugating enzyme]-L-cysteine + [acceptor protein]-L-lysine = [E2 ubiquitin-conjugating enzyme]-L-cysteine + N(6)-ubiquitinyl-[acceptor protein]-L-lysine.</text>
        <dbReference type="EC" id="2.3.2.27"/>
    </reaction>
</comment>
<dbReference type="Gene3D" id="3.30.40.10">
    <property type="entry name" value="Zinc/RING finger domain, C3HC4 (zinc finger)"/>
    <property type="match status" value="1"/>
</dbReference>
<feature type="transmembrane region" description="Helical" evidence="15">
    <location>
        <begin position="68"/>
        <end position="90"/>
    </location>
</feature>
<evidence type="ECO:0000256" key="9">
    <source>
        <dbReference type="ARBA" id="ARBA00022786"/>
    </source>
</evidence>
<proteinExistence type="inferred from homology"/>
<keyword evidence="12 15" id="KW-0472">Membrane</keyword>
<dbReference type="CDD" id="cd16461">
    <property type="entry name" value="RING-H2_EL5-like"/>
    <property type="match status" value="1"/>
</dbReference>
<dbReference type="Proteomes" id="UP001443914">
    <property type="component" value="Unassembled WGS sequence"/>
</dbReference>
<keyword evidence="9" id="KW-0833">Ubl conjugation pathway</keyword>
<feature type="domain" description="RING-type" evidence="16">
    <location>
        <begin position="149"/>
        <end position="191"/>
    </location>
</feature>
<comment type="caution">
    <text evidence="17">The sequence shown here is derived from an EMBL/GenBank/DDBJ whole genome shotgun (WGS) entry which is preliminary data.</text>
</comment>
<evidence type="ECO:0000259" key="16">
    <source>
        <dbReference type="PROSITE" id="PS50089"/>
    </source>
</evidence>
<evidence type="ECO:0000313" key="18">
    <source>
        <dbReference type="Proteomes" id="UP001443914"/>
    </source>
</evidence>
<dbReference type="EC" id="2.3.2.27" evidence="4"/>
<keyword evidence="18" id="KW-1185">Reference proteome</keyword>
<evidence type="ECO:0000313" key="17">
    <source>
        <dbReference type="EMBL" id="KAK9676922.1"/>
    </source>
</evidence>
<dbReference type="PANTHER" id="PTHR14155:SF592">
    <property type="entry name" value="RING-H2 FINGER PROTEIN ATL57"/>
    <property type="match status" value="1"/>
</dbReference>
<dbReference type="GO" id="GO:0008270">
    <property type="term" value="F:zinc ion binding"/>
    <property type="evidence" value="ECO:0007669"/>
    <property type="project" value="UniProtKB-KW"/>
</dbReference>
<accession>A0AAW1HJM8</accession>
<dbReference type="GO" id="GO:0061630">
    <property type="term" value="F:ubiquitin protein ligase activity"/>
    <property type="evidence" value="ECO:0007669"/>
    <property type="project" value="UniProtKB-EC"/>
</dbReference>
<evidence type="ECO:0000256" key="2">
    <source>
        <dbReference type="ARBA" id="ARBA00004167"/>
    </source>
</evidence>
<name>A0AAW1HJM8_SAPOF</name>
<dbReference type="PROSITE" id="PS50089">
    <property type="entry name" value="ZF_RING_2"/>
    <property type="match status" value="1"/>
</dbReference>
<dbReference type="AlphaFoldDB" id="A0AAW1HJM8"/>